<feature type="chain" id="PRO_5013325830" evidence="2">
    <location>
        <begin position="23"/>
        <end position="181"/>
    </location>
</feature>
<reference evidence="4" key="1">
    <citation type="submission" date="2017-06" db="EMBL/GenBank/DDBJ databases">
        <authorList>
            <person name="Varghese N."/>
            <person name="Submissions S."/>
        </authorList>
    </citation>
    <scope>NUCLEOTIDE SEQUENCE [LARGE SCALE GENOMIC DNA]</scope>
    <source>
        <strain evidence="4">DSM 28041</strain>
    </source>
</reference>
<protein>
    <submittedName>
        <fullName evidence="3">Uncharacterized protein</fullName>
    </submittedName>
</protein>
<feature type="compositionally biased region" description="Low complexity" evidence="1">
    <location>
        <begin position="42"/>
        <end position="56"/>
    </location>
</feature>
<organism evidence="3 4">
    <name type="scientific">Hymenobacter mucosus</name>
    <dbReference type="NCBI Taxonomy" id="1411120"/>
    <lineage>
        <taxon>Bacteria</taxon>
        <taxon>Pseudomonadati</taxon>
        <taxon>Bacteroidota</taxon>
        <taxon>Cytophagia</taxon>
        <taxon>Cytophagales</taxon>
        <taxon>Hymenobacteraceae</taxon>
        <taxon>Hymenobacter</taxon>
    </lineage>
</organism>
<gene>
    <name evidence="3" type="ORF">SAMN06269173_103430</name>
</gene>
<feature type="region of interest" description="Disordered" evidence="1">
    <location>
        <begin position="154"/>
        <end position="181"/>
    </location>
</feature>
<keyword evidence="2" id="KW-0732">Signal</keyword>
<keyword evidence="4" id="KW-1185">Reference proteome</keyword>
<dbReference type="Proteomes" id="UP000198310">
    <property type="component" value="Unassembled WGS sequence"/>
</dbReference>
<proteinExistence type="predicted"/>
<dbReference type="RefSeq" id="WP_089332426.1">
    <property type="nucleotide sequence ID" value="NZ_FZNS01000003.1"/>
</dbReference>
<feature type="signal peptide" evidence="2">
    <location>
        <begin position="1"/>
        <end position="22"/>
    </location>
</feature>
<accession>A0A238X3R1</accession>
<name>A0A238X3R1_9BACT</name>
<feature type="compositionally biased region" description="Basic residues" evidence="1">
    <location>
        <begin position="106"/>
        <end position="116"/>
    </location>
</feature>
<feature type="compositionally biased region" description="Low complexity" evidence="1">
    <location>
        <begin position="158"/>
        <end position="181"/>
    </location>
</feature>
<evidence type="ECO:0000256" key="2">
    <source>
        <dbReference type="SAM" id="SignalP"/>
    </source>
</evidence>
<dbReference type="EMBL" id="FZNS01000003">
    <property type="protein sequence ID" value="SNR53213.1"/>
    <property type="molecule type" value="Genomic_DNA"/>
</dbReference>
<dbReference type="AlphaFoldDB" id="A0A238X3R1"/>
<feature type="region of interest" description="Disordered" evidence="1">
    <location>
        <begin position="25"/>
        <end position="129"/>
    </location>
</feature>
<sequence>MKRFLLSAAVVVAFFSSAQVQAQTKKLPAKAANSSVAPSSRPPEAAWPAADEWSAPVTESSWETAATPVAEADSDDPMMHSSGVQVAPGTSSSPYRGTSTDYHGRPVAKVKSKRPRSVAVESDDPMMHSSGVMLAPGMNTAPYRGVSTDYNGRPLRKAPASNSSVATVAASGSAEVAATQW</sequence>
<evidence type="ECO:0000313" key="4">
    <source>
        <dbReference type="Proteomes" id="UP000198310"/>
    </source>
</evidence>
<evidence type="ECO:0000256" key="1">
    <source>
        <dbReference type="SAM" id="MobiDB-lite"/>
    </source>
</evidence>
<evidence type="ECO:0000313" key="3">
    <source>
        <dbReference type="EMBL" id="SNR53213.1"/>
    </source>
</evidence>
<feature type="compositionally biased region" description="Polar residues" evidence="1">
    <location>
        <begin position="82"/>
        <end position="101"/>
    </location>
</feature>